<keyword evidence="2" id="KW-0472">Membrane</keyword>
<evidence type="ECO:0000313" key="4">
    <source>
        <dbReference type="EMBL" id="CAK7941112.1"/>
    </source>
</evidence>
<protein>
    <submittedName>
        <fullName evidence="3">Uncharacterized protein</fullName>
    </submittedName>
</protein>
<organism evidence="3 5">
    <name type="scientific">Peronospora matthiolae</name>
    <dbReference type="NCBI Taxonomy" id="2874970"/>
    <lineage>
        <taxon>Eukaryota</taxon>
        <taxon>Sar</taxon>
        <taxon>Stramenopiles</taxon>
        <taxon>Oomycota</taxon>
        <taxon>Peronosporomycetes</taxon>
        <taxon>Peronosporales</taxon>
        <taxon>Peronosporaceae</taxon>
        <taxon>Peronospora</taxon>
    </lineage>
</organism>
<keyword evidence="2" id="KW-0812">Transmembrane</keyword>
<dbReference type="AlphaFoldDB" id="A0AAV1T2R9"/>
<accession>A0AAV1T2R9</accession>
<evidence type="ECO:0000256" key="2">
    <source>
        <dbReference type="SAM" id="Phobius"/>
    </source>
</evidence>
<evidence type="ECO:0000256" key="1">
    <source>
        <dbReference type="SAM" id="MobiDB-lite"/>
    </source>
</evidence>
<name>A0AAV1T2R9_9STRA</name>
<feature type="region of interest" description="Disordered" evidence="1">
    <location>
        <begin position="1"/>
        <end position="28"/>
    </location>
</feature>
<proteinExistence type="predicted"/>
<evidence type="ECO:0000313" key="3">
    <source>
        <dbReference type="EMBL" id="CAK7893801.1"/>
    </source>
</evidence>
<sequence length="68" mass="6774">MVPAADATDVPVARGDSPRGGFTTTGDESPAAEALEALSAAARMCAAALLAVAVAACVVLETMRWIGK</sequence>
<evidence type="ECO:0000313" key="5">
    <source>
        <dbReference type="Proteomes" id="UP001162060"/>
    </source>
</evidence>
<reference evidence="3" key="1">
    <citation type="submission" date="2024-01" db="EMBL/GenBank/DDBJ databases">
        <authorList>
            <person name="Webb A."/>
        </authorList>
    </citation>
    <scope>NUCLEOTIDE SEQUENCE</scope>
    <source>
        <strain evidence="3">Pm1</strain>
    </source>
</reference>
<feature type="transmembrane region" description="Helical" evidence="2">
    <location>
        <begin position="40"/>
        <end position="60"/>
    </location>
</feature>
<keyword evidence="2" id="KW-1133">Transmembrane helix</keyword>
<comment type="caution">
    <text evidence="3">The sequence shown here is derived from an EMBL/GenBank/DDBJ whole genome shotgun (WGS) entry which is preliminary data.</text>
</comment>
<dbReference type="EMBL" id="CAKLBY020000264">
    <property type="protein sequence ID" value="CAK7941112.1"/>
    <property type="molecule type" value="Genomic_DNA"/>
</dbReference>
<gene>
    <name evidence="4" type="ORF">PM001_LOCUS26262</name>
    <name evidence="3" type="ORF">PM001_LOCUS689</name>
</gene>
<feature type="compositionally biased region" description="Low complexity" evidence="1">
    <location>
        <begin position="1"/>
        <end position="13"/>
    </location>
</feature>
<dbReference type="Proteomes" id="UP001162060">
    <property type="component" value="Unassembled WGS sequence"/>
</dbReference>
<dbReference type="EMBL" id="CAKLBY020000003">
    <property type="protein sequence ID" value="CAK7893801.1"/>
    <property type="molecule type" value="Genomic_DNA"/>
</dbReference>